<evidence type="ECO:0000256" key="8">
    <source>
        <dbReference type="SAM" id="Phobius"/>
    </source>
</evidence>
<dbReference type="GO" id="GO:0005886">
    <property type="term" value="C:plasma membrane"/>
    <property type="evidence" value="ECO:0007669"/>
    <property type="project" value="UniProtKB-SubCell"/>
</dbReference>
<dbReference type="Gene3D" id="1.20.1640.10">
    <property type="entry name" value="Multidrug efflux transporter AcrB transmembrane domain"/>
    <property type="match status" value="2"/>
</dbReference>
<dbReference type="RefSeq" id="WP_011479109.1">
    <property type="nucleotide sequence ID" value="NC_007947.1"/>
</dbReference>
<keyword evidence="2" id="KW-0813">Transport</keyword>
<feature type="transmembrane region" description="Helical" evidence="8">
    <location>
        <begin position="874"/>
        <end position="893"/>
    </location>
</feature>
<dbReference type="EMBL" id="CP000284">
    <property type="protein sequence ID" value="ABE49012.1"/>
    <property type="molecule type" value="Genomic_DNA"/>
</dbReference>
<feature type="transmembrane region" description="Helical" evidence="8">
    <location>
        <begin position="1004"/>
        <end position="1030"/>
    </location>
</feature>
<dbReference type="PANTHER" id="PTHR32063:SF34">
    <property type="entry name" value="MULTIDRUG RESISTANCE PROTEIN MDTC"/>
    <property type="match status" value="1"/>
</dbReference>
<feature type="transmembrane region" description="Helical" evidence="8">
    <location>
        <begin position="350"/>
        <end position="367"/>
    </location>
</feature>
<dbReference type="FunFam" id="3.30.70.1430:FF:000001">
    <property type="entry name" value="Efflux pump membrane transporter"/>
    <property type="match status" value="1"/>
</dbReference>
<evidence type="ECO:0000256" key="2">
    <source>
        <dbReference type="ARBA" id="ARBA00022448"/>
    </source>
</evidence>
<feature type="transmembrane region" description="Helical" evidence="8">
    <location>
        <begin position="926"/>
        <end position="952"/>
    </location>
</feature>
<evidence type="ECO:0000256" key="3">
    <source>
        <dbReference type="ARBA" id="ARBA00022475"/>
    </source>
</evidence>
<evidence type="ECO:0000256" key="7">
    <source>
        <dbReference type="ARBA" id="ARBA00023136"/>
    </source>
</evidence>
<feature type="transmembrane region" description="Helical" evidence="8">
    <location>
        <begin position="477"/>
        <end position="504"/>
    </location>
</feature>
<dbReference type="Gene3D" id="3.30.70.1320">
    <property type="entry name" value="Multidrug efflux transporter AcrB pore domain like"/>
    <property type="match status" value="1"/>
</dbReference>
<feature type="transmembrane region" description="Helical" evidence="8">
    <location>
        <begin position="445"/>
        <end position="465"/>
    </location>
</feature>
<dbReference type="InterPro" id="IPR027463">
    <property type="entry name" value="AcrB_DN_DC_subdom"/>
</dbReference>
<dbReference type="InterPro" id="IPR001036">
    <property type="entry name" value="Acrflvin-R"/>
</dbReference>
<evidence type="ECO:0000313" key="10">
    <source>
        <dbReference type="Proteomes" id="UP000002440"/>
    </source>
</evidence>
<accession>Q1H3C5</accession>
<dbReference type="NCBIfam" id="NF033617">
    <property type="entry name" value="RND_permease_2"/>
    <property type="match status" value="1"/>
</dbReference>
<dbReference type="HOGENOM" id="CLU_002755_1_2_4"/>
<feature type="transmembrane region" description="Helical" evidence="8">
    <location>
        <begin position="21"/>
        <end position="43"/>
    </location>
</feature>
<dbReference type="SUPFAM" id="SSF82866">
    <property type="entry name" value="Multidrug efflux transporter AcrB transmembrane domain"/>
    <property type="match status" value="2"/>
</dbReference>
<keyword evidence="5 8" id="KW-0812">Transmembrane</keyword>
<gene>
    <name evidence="9" type="ordered locus">Mfla_0744</name>
</gene>
<dbReference type="SUPFAM" id="SSF82693">
    <property type="entry name" value="Multidrug efflux transporter AcrB pore domain, PN1, PN2, PC1 and PC2 subdomains"/>
    <property type="match status" value="3"/>
</dbReference>
<dbReference type="Pfam" id="PF00873">
    <property type="entry name" value="ACR_tran"/>
    <property type="match status" value="1"/>
</dbReference>
<dbReference type="Gene3D" id="3.30.70.1430">
    <property type="entry name" value="Multidrug efflux transporter AcrB pore domain"/>
    <property type="match status" value="2"/>
</dbReference>
<feature type="transmembrane region" description="Helical" evidence="8">
    <location>
        <begin position="537"/>
        <end position="563"/>
    </location>
</feature>
<dbReference type="STRING" id="265072.Mfla_0744"/>
<keyword evidence="7 8" id="KW-0472">Membrane</keyword>
<organism evidence="9 10">
    <name type="scientific">Methylobacillus flagellatus (strain ATCC 51484 / DSM 6875 / VKM B-1610 / KT)</name>
    <dbReference type="NCBI Taxonomy" id="265072"/>
    <lineage>
        <taxon>Bacteria</taxon>
        <taxon>Pseudomonadati</taxon>
        <taxon>Pseudomonadota</taxon>
        <taxon>Betaproteobacteria</taxon>
        <taxon>Nitrosomonadales</taxon>
        <taxon>Methylophilaceae</taxon>
        <taxon>Methylobacillus</taxon>
    </lineage>
</organism>
<dbReference type="GO" id="GO:0042910">
    <property type="term" value="F:xenobiotic transmembrane transporter activity"/>
    <property type="evidence" value="ECO:0007669"/>
    <property type="project" value="TreeGrafter"/>
</dbReference>
<evidence type="ECO:0000256" key="6">
    <source>
        <dbReference type="ARBA" id="ARBA00022989"/>
    </source>
</evidence>
<name>Q1H3C5_METFK</name>
<dbReference type="FunFam" id="1.20.1640.10:FF:000001">
    <property type="entry name" value="Efflux pump membrane transporter"/>
    <property type="match status" value="1"/>
</dbReference>
<keyword evidence="4" id="KW-0997">Cell inner membrane</keyword>
<keyword evidence="6 8" id="KW-1133">Transmembrane helix</keyword>
<dbReference type="eggNOG" id="COG0841">
    <property type="taxonomic scope" value="Bacteria"/>
</dbReference>
<evidence type="ECO:0000313" key="9">
    <source>
        <dbReference type="EMBL" id="ABE49012.1"/>
    </source>
</evidence>
<keyword evidence="3" id="KW-1003">Cell membrane</keyword>
<feature type="transmembrane region" description="Helical" evidence="8">
    <location>
        <begin position="374"/>
        <end position="398"/>
    </location>
</feature>
<dbReference type="OrthoDB" id="9177212at2"/>
<dbReference type="Gene3D" id="3.30.2090.10">
    <property type="entry name" value="Multidrug efflux transporter AcrB TolC docking domain, DN and DC subdomains"/>
    <property type="match status" value="2"/>
</dbReference>
<proteinExistence type="predicted"/>
<dbReference type="Gene3D" id="3.30.70.1440">
    <property type="entry name" value="Multidrug efflux transporter AcrB pore domain"/>
    <property type="match status" value="1"/>
</dbReference>
<evidence type="ECO:0000256" key="5">
    <source>
        <dbReference type="ARBA" id="ARBA00022692"/>
    </source>
</evidence>
<keyword evidence="10" id="KW-1185">Reference proteome</keyword>
<dbReference type="KEGG" id="mfa:Mfla_0744"/>
<comment type="subcellular location">
    <subcellularLocation>
        <location evidence="1">Cell inner membrane</location>
        <topology evidence="1">Multi-pass membrane protein</topology>
    </subcellularLocation>
</comment>
<dbReference type="SUPFAM" id="SSF82714">
    <property type="entry name" value="Multidrug efflux transporter AcrB TolC docking domain, DN and DC subdomains"/>
    <property type="match status" value="2"/>
</dbReference>
<evidence type="ECO:0000256" key="1">
    <source>
        <dbReference type="ARBA" id="ARBA00004429"/>
    </source>
</evidence>
<dbReference type="PANTHER" id="PTHR32063">
    <property type="match status" value="1"/>
</dbReference>
<dbReference type="Proteomes" id="UP000002440">
    <property type="component" value="Chromosome"/>
</dbReference>
<reference evidence="9 10" key="1">
    <citation type="submission" date="2006-03" db="EMBL/GenBank/DDBJ databases">
        <title>Complete sequence of Methylobacillus flagellatus KT.</title>
        <authorList>
            <consortium name="US DOE Joint Genome Institute"/>
            <person name="Copeland A."/>
            <person name="Lucas S."/>
            <person name="Lapidus A."/>
            <person name="Barry K."/>
            <person name="Detter J.C."/>
            <person name="Glavina del Rio T."/>
            <person name="Hammon N."/>
            <person name="Israni S."/>
            <person name="Dalin E."/>
            <person name="Tice H."/>
            <person name="Pitluck S."/>
            <person name="Brettin T."/>
            <person name="Bruce D."/>
            <person name="Han C."/>
            <person name="Tapia R."/>
            <person name="Saunders E."/>
            <person name="Gilna P."/>
            <person name="Schmutz J."/>
            <person name="Larimer F."/>
            <person name="Land M."/>
            <person name="Kyrpides N."/>
            <person name="Anderson I."/>
            <person name="Richardson P."/>
        </authorList>
    </citation>
    <scope>NUCLEOTIDE SEQUENCE [LARGE SCALE GENOMIC DNA]</scope>
    <source>
        <strain evidence="10">KT / ATCC 51484 / DSM 6875</strain>
    </source>
</reference>
<dbReference type="PRINTS" id="PR00702">
    <property type="entry name" value="ACRIFLAVINRP"/>
</dbReference>
<protein>
    <submittedName>
        <fullName evidence="9">Acriflavin resistance protein</fullName>
    </submittedName>
</protein>
<evidence type="ECO:0000256" key="4">
    <source>
        <dbReference type="ARBA" id="ARBA00022519"/>
    </source>
</evidence>
<sequence>MKRIISWSRLRPDERGPASLFILRPVMTLLVSLGMMLAGWLAFGLLPVAPLPQVDFPTINVTASLAGANPETMASSVATPLERSLGRISGISEITSSSSQGSTSITLQFNLDKDIDVAAREVQAAINAAASMLPSGMPNRPSYRKINPADMPSMVLTMTSRTKSMGELYDLATNMVSRKISQVQGVSQVNVAGSSLPAVRVDINPDALVQQGLSLDAVRNAISAANGNGPKGYLQNDEYRWQLDADDRLLRAKDYRSLIIATNQGAVTRLSDVARVYDSVEDIRNVGFHNNQRAILLMVSREPGANIIEMIERIHAELPSIQSSLGEDIKLTVVEDRSPNIRASLHEAELTLVIAVALVILVVFLFLRNSRATLIPALAVPVSLISTFAVMYLCGYSLNNLTLMALIIATGFVVDDAIVVVEHISKRIEQGEAPLRASLRGAREVGFTVVSMSFSLVAVFIPLLFMGDITGRLFREFAVTLSVAILVSLFVSLTLTPMLCAYLLRRQDAATIEGESAPERRRAGLFIRIQRRYRQSLAWALDHAAGMMVILLFAVAVNVYLYIAIPKGMFPEQDTGRLFGNARADQGVSFNELQRKLEAFRSILLADPAVDQVMGMSGSGRGPGASTNSGNFIIILKNIRERESAQAVIARLRPKLAQVPGASMFLVNMQDLRIGGRSTDSSYQMTLKSDDVKDLRKWENKVLETLQSLPDITDVGGGGRSRSIQVFLDIDREAAKRLGIDVEMVIALLNNSYAQRQISTIYEDQNQYRVVMGVDEKYMQGPDILSSLYVLTASGNRVPLSNLVSLSYNNAPPRIEHEGQFASVTYSFNLPEGGNLEYAKQKIRSALADLKMPLNVQATFSGTASAQSKVLKQMPWLILAALVSVYIVLGMLYESYVHPLTILSTLPSAGVGALLALILFDTPLTLIALIGIILLIGIVKKNAILMIDFALVAERERGLSSRDAIMDACQQRLRPILMTTMAALLGALPLIFGTDGDAPLRRPLGIAIVGGLLLSQLLTLYTTPVVYLYLDRLRLWVLRRKPQAAMMEKTE</sequence>
<dbReference type="AlphaFoldDB" id="Q1H3C5"/>
<feature type="transmembrane region" description="Helical" evidence="8">
    <location>
        <begin position="973"/>
        <end position="992"/>
    </location>
</feature>